<evidence type="ECO:0000256" key="3">
    <source>
        <dbReference type="ARBA" id="ARBA00005119"/>
    </source>
</evidence>
<dbReference type="PROSITE" id="PS01315">
    <property type="entry name" value="CDS"/>
    <property type="match status" value="1"/>
</dbReference>
<name>A0A7H9BI57_9NEIS</name>
<keyword evidence="13 19" id="KW-1133">Transmembrane helix</keyword>
<evidence type="ECO:0000256" key="13">
    <source>
        <dbReference type="ARBA" id="ARBA00022989"/>
    </source>
</evidence>
<dbReference type="EMBL" id="CP058627">
    <property type="protein sequence ID" value="QLG87888.1"/>
    <property type="molecule type" value="Genomic_DNA"/>
</dbReference>
<keyword evidence="10 18" id="KW-0808">Transferase</keyword>
<feature type="transmembrane region" description="Helical" evidence="19">
    <location>
        <begin position="27"/>
        <end position="44"/>
    </location>
</feature>
<reference evidence="20 21" key="1">
    <citation type="submission" date="2020-07" db="EMBL/GenBank/DDBJ databases">
        <title>Complete genome sequence of Chitinibacter sp. 2T18.</title>
        <authorList>
            <person name="Bae J.-W."/>
            <person name="Choi J.-W."/>
        </authorList>
    </citation>
    <scope>NUCLEOTIDE SEQUENCE [LARGE SCALE GENOMIC DNA]</scope>
    <source>
        <strain evidence="20 21">2T18</strain>
    </source>
</reference>
<evidence type="ECO:0000256" key="10">
    <source>
        <dbReference type="ARBA" id="ARBA00022679"/>
    </source>
</evidence>
<evidence type="ECO:0000256" key="5">
    <source>
        <dbReference type="ARBA" id="ARBA00010185"/>
    </source>
</evidence>
<evidence type="ECO:0000256" key="4">
    <source>
        <dbReference type="ARBA" id="ARBA00005189"/>
    </source>
</evidence>
<keyword evidence="14" id="KW-0443">Lipid metabolism</keyword>
<comment type="pathway">
    <text evidence="3 18">Phospholipid metabolism; CDP-diacylglycerol biosynthesis; CDP-diacylglycerol from sn-glycerol 3-phosphate: step 3/3.</text>
</comment>
<evidence type="ECO:0000256" key="11">
    <source>
        <dbReference type="ARBA" id="ARBA00022692"/>
    </source>
</evidence>
<evidence type="ECO:0000256" key="17">
    <source>
        <dbReference type="ARBA" id="ARBA00023264"/>
    </source>
</evidence>
<gene>
    <name evidence="20" type="ORF">HQ393_06225</name>
</gene>
<evidence type="ECO:0000256" key="2">
    <source>
        <dbReference type="ARBA" id="ARBA00004651"/>
    </source>
</evidence>
<feature type="transmembrane region" description="Helical" evidence="19">
    <location>
        <begin position="132"/>
        <end position="150"/>
    </location>
</feature>
<evidence type="ECO:0000313" key="21">
    <source>
        <dbReference type="Proteomes" id="UP000509597"/>
    </source>
</evidence>
<dbReference type="GO" id="GO:0004605">
    <property type="term" value="F:phosphatidate cytidylyltransferase activity"/>
    <property type="evidence" value="ECO:0007669"/>
    <property type="project" value="UniProtKB-EC"/>
</dbReference>
<evidence type="ECO:0000313" key="20">
    <source>
        <dbReference type="EMBL" id="QLG87888.1"/>
    </source>
</evidence>
<keyword evidence="16" id="KW-0594">Phospholipid biosynthesis</keyword>
<keyword evidence="12 18" id="KW-0548">Nucleotidyltransferase</keyword>
<dbReference type="Pfam" id="PF01148">
    <property type="entry name" value="CTP_transf_1"/>
    <property type="match status" value="1"/>
</dbReference>
<proteinExistence type="inferred from homology"/>
<evidence type="ECO:0000256" key="12">
    <source>
        <dbReference type="ARBA" id="ARBA00022695"/>
    </source>
</evidence>
<dbReference type="InterPro" id="IPR000374">
    <property type="entry name" value="PC_trans"/>
</dbReference>
<sequence>MLKTRIITACVLLPIILLDMFMLPPQYWVLFCAALLGFAAWEWQRLAAMNGSLAKLYPLIVPAVFLLLWYFLPLELRIGLIFASAIFWLLAVPFWLKKKWILANAGNLNALLGLLILTPAAMSMVILHPDGWTLLAVMMIAWIADTFAYFTGKAFGKRKLAPSISPGKSWEGVFGGTLAVVIYVQLLPKPFLLFSSVPALNSDAAQVVGWLIIALVLTAVSVMGDLIESLFKRQAGMKDSSSLLPGHGGVLDRIDSLLAILPVSAAIYLAQYI</sequence>
<comment type="catalytic activity">
    <reaction evidence="1 18">
        <text>a 1,2-diacyl-sn-glycero-3-phosphate + CTP + H(+) = a CDP-1,2-diacyl-sn-glycerol + diphosphate</text>
        <dbReference type="Rhea" id="RHEA:16229"/>
        <dbReference type="ChEBI" id="CHEBI:15378"/>
        <dbReference type="ChEBI" id="CHEBI:33019"/>
        <dbReference type="ChEBI" id="CHEBI:37563"/>
        <dbReference type="ChEBI" id="CHEBI:58332"/>
        <dbReference type="ChEBI" id="CHEBI:58608"/>
        <dbReference type="EC" id="2.7.7.41"/>
    </reaction>
</comment>
<keyword evidence="21" id="KW-1185">Reference proteome</keyword>
<keyword evidence="9" id="KW-0444">Lipid biosynthesis</keyword>
<feature type="transmembrane region" description="Helical" evidence="19">
    <location>
        <begin position="170"/>
        <end position="187"/>
    </location>
</feature>
<dbReference type="AlphaFoldDB" id="A0A7H9BI57"/>
<evidence type="ECO:0000256" key="9">
    <source>
        <dbReference type="ARBA" id="ARBA00022516"/>
    </source>
</evidence>
<keyword evidence="15 19" id="KW-0472">Membrane</keyword>
<accession>A0A7H9BI57</accession>
<keyword evidence="8" id="KW-1003">Cell membrane</keyword>
<comment type="similarity">
    <text evidence="5 18">Belongs to the CDS family.</text>
</comment>
<evidence type="ECO:0000256" key="6">
    <source>
        <dbReference type="ARBA" id="ARBA00012487"/>
    </source>
</evidence>
<dbReference type="RefSeq" id="WP_179357968.1">
    <property type="nucleotide sequence ID" value="NZ_CP058627.1"/>
</dbReference>
<dbReference type="GO" id="GO:0016024">
    <property type="term" value="P:CDP-diacylglycerol biosynthetic process"/>
    <property type="evidence" value="ECO:0007669"/>
    <property type="project" value="UniProtKB-UniPathway"/>
</dbReference>
<evidence type="ECO:0000256" key="8">
    <source>
        <dbReference type="ARBA" id="ARBA00022475"/>
    </source>
</evidence>
<comment type="subcellular location">
    <subcellularLocation>
        <location evidence="2">Cell membrane</location>
        <topology evidence="2">Multi-pass membrane protein</topology>
    </subcellularLocation>
</comment>
<organism evidence="20 21">
    <name type="scientific">Chitinibacter bivalviorum</name>
    <dbReference type="NCBI Taxonomy" id="2739434"/>
    <lineage>
        <taxon>Bacteria</taxon>
        <taxon>Pseudomonadati</taxon>
        <taxon>Pseudomonadota</taxon>
        <taxon>Betaproteobacteria</taxon>
        <taxon>Neisseriales</taxon>
        <taxon>Chitinibacteraceae</taxon>
        <taxon>Chitinibacter</taxon>
    </lineage>
</organism>
<evidence type="ECO:0000256" key="18">
    <source>
        <dbReference type="RuleBase" id="RU003938"/>
    </source>
</evidence>
<evidence type="ECO:0000256" key="14">
    <source>
        <dbReference type="ARBA" id="ARBA00023098"/>
    </source>
</evidence>
<feature type="transmembrane region" description="Helical" evidence="19">
    <location>
        <begin position="207"/>
        <end position="227"/>
    </location>
</feature>
<feature type="transmembrane region" description="Helical" evidence="19">
    <location>
        <begin position="108"/>
        <end position="126"/>
    </location>
</feature>
<dbReference type="GO" id="GO:0005886">
    <property type="term" value="C:plasma membrane"/>
    <property type="evidence" value="ECO:0007669"/>
    <property type="project" value="UniProtKB-SubCell"/>
</dbReference>
<evidence type="ECO:0000256" key="7">
    <source>
        <dbReference type="ARBA" id="ARBA00019373"/>
    </source>
</evidence>
<evidence type="ECO:0000256" key="16">
    <source>
        <dbReference type="ARBA" id="ARBA00023209"/>
    </source>
</evidence>
<keyword evidence="11 18" id="KW-0812">Transmembrane</keyword>
<dbReference type="PANTHER" id="PTHR46382:SF1">
    <property type="entry name" value="PHOSPHATIDATE CYTIDYLYLTRANSFERASE"/>
    <property type="match status" value="1"/>
</dbReference>
<evidence type="ECO:0000256" key="1">
    <source>
        <dbReference type="ARBA" id="ARBA00001698"/>
    </source>
</evidence>
<feature type="transmembrane region" description="Helical" evidence="19">
    <location>
        <begin position="78"/>
        <end position="96"/>
    </location>
</feature>
<dbReference type="KEGG" id="chiz:HQ393_06225"/>
<protein>
    <recommendedName>
        <fullName evidence="7 18">Phosphatidate cytidylyltransferase</fullName>
        <ecNumber evidence="6 18">2.7.7.41</ecNumber>
    </recommendedName>
</protein>
<evidence type="ECO:0000256" key="15">
    <source>
        <dbReference type="ARBA" id="ARBA00023136"/>
    </source>
</evidence>
<dbReference type="Proteomes" id="UP000509597">
    <property type="component" value="Chromosome"/>
</dbReference>
<evidence type="ECO:0000256" key="19">
    <source>
        <dbReference type="SAM" id="Phobius"/>
    </source>
</evidence>
<dbReference type="EC" id="2.7.7.41" evidence="6 18"/>
<keyword evidence="17" id="KW-1208">Phospholipid metabolism</keyword>
<comment type="pathway">
    <text evidence="4">Lipid metabolism.</text>
</comment>
<dbReference type="PANTHER" id="PTHR46382">
    <property type="entry name" value="PHOSPHATIDATE CYTIDYLYLTRANSFERASE"/>
    <property type="match status" value="1"/>
</dbReference>
<dbReference type="UniPathway" id="UPA00557">
    <property type="reaction ID" value="UER00614"/>
</dbReference>
<feature type="transmembrane region" description="Helical" evidence="19">
    <location>
        <begin position="56"/>
        <end position="72"/>
    </location>
</feature>